<dbReference type="AlphaFoldDB" id="A0A919RYZ3"/>
<reference evidence="2" key="1">
    <citation type="submission" date="2021-03" db="EMBL/GenBank/DDBJ databases">
        <title>Taxonomic study of Clostridium polyendosporum from meadow-gley soil under rice.</title>
        <authorList>
            <person name="Kobayashi H."/>
            <person name="Tanizawa Y."/>
            <person name="Yagura M."/>
        </authorList>
    </citation>
    <scope>NUCLEOTIDE SEQUENCE</scope>
    <source>
        <strain evidence="2">JCM 30710</strain>
    </source>
</reference>
<name>A0A919RYZ3_9CLOT</name>
<dbReference type="RefSeq" id="WP_212903037.1">
    <property type="nucleotide sequence ID" value="NZ_BOPZ01000005.1"/>
</dbReference>
<evidence type="ECO:0000313" key="2">
    <source>
        <dbReference type="EMBL" id="GIM28301.1"/>
    </source>
</evidence>
<keyword evidence="1" id="KW-0472">Membrane</keyword>
<keyword evidence="1" id="KW-0812">Transmembrane</keyword>
<feature type="transmembrane region" description="Helical" evidence="1">
    <location>
        <begin position="6"/>
        <end position="29"/>
    </location>
</feature>
<protein>
    <recommendedName>
        <fullName evidence="4">DUF3784 domain-containing protein</fullName>
    </recommendedName>
</protein>
<evidence type="ECO:0000313" key="3">
    <source>
        <dbReference type="Proteomes" id="UP000679179"/>
    </source>
</evidence>
<evidence type="ECO:0008006" key="4">
    <source>
        <dbReference type="Google" id="ProtNLM"/>
    </source>
</evidence>
<keyword evidence="1" id="KW-1133">Transmembrane helix</keyword>
<sequence length="99" mass="11129">MRTTTLVLEVASILYMIFGIVLAFGKGLAQKLEKRSNLKDSKGYVKFIGRFNIILGIVGVVLGILDFAFPNLTKVWIITFLIIMMSSSLIQNKLTKKYI</sequence>
<proteinExistence type="predicted"/>
<feature type="transmembrane region" description="Helical" evidence="1">
    <location>
        <begin position="75"/>
        <end position="94"/>
    </location>
</feature>
<dbReference type="EMBL" id="BOPZ01000005">
    <property type="protein sequence ID" value="GIM28301.1"/>
    <property type="molecule type" value="Genomic_DNA"/>
</dbReference>
<comment type="caution">
    <text evidence="2">The sequence shown here is derived from an EMBL/GenBank/DDBJ whole genome shotgun (WGS) entry which is preliminary data.</text>
</comment>
<evidence type="ECO:0000256" key="1">
    <source>
        <dbReference type="SAM" id="Phobius"/>
    </source>
</evidence>
<organism evidence="2 3">
    <name type="scientific">Clostridium polyendosporum</name>
    <dbReference type="NCBI Taxonomy" id="69208"/>
    <lineage>
        <taxon>Bacteria</taxon>
        <taxon>Bacillati</taxon>
        <taxon>Bacillota</taxon>
        <taxon>Clostridia</taxon>
        <taxon>Eubacteriales</taxon>
        <taxon>Clostridiaceae</taxon>
        <taxon>Clostridium</taxon>
    </lineage>
</organism>
<accession>A0A919RYZ3</accession>
<feature type="transmembrane region" description="Helical" evidence="1">
    <location>
        <begin position="50"/>
        <end position="69"/>
    </location>
</feature>
<gene>
    <name evidence="2" type="ORF">CPJCM30710_09670</name>
</gene>
<keyword evidence="3" id="KW-1185">Reference proteome</keyword>
<dbReference type="Proteomes" id="UP000679179">
    <property type="component" value="Unassembled WGS sequence"/>
</dbReference>